<protein>
    <submittedName>
        <fullName evidence="1">Uncharacterized protein</fullName>
    </submittedName>
</protein>
<organism evidence="1 2">
    <name type="scientific">Aspergillus piperis CBS 112811</name>
    <dbReference type="NCBI Taxonomy" id="1448313"/>
    <lineage>
        <taxon>Eukaryota</taxon>
        <taxon>Fungi</taxon>
        <taxon>Dikarya</taxon>
        <taxon>Ascomycota</taxon>
        <taxon>Pezizomycotina</taxon>
        <taxon>Eurotiomycetes</taxon>
        <taxon>Eurotiomycetidae</taxon>
        <taxon>Eurotiales</taxon>
        <taxon>Aspergillaceae</taxon>
        <taxon>Aspergillus</taxon>
        <taxon>Aspergillus subgen. Circumdati</taxon>
    </lineage>
</organism>
<dbReference type="EMBL" id="KZ825054">
    <property type="protein sequence ID" value="RAH62620.1"/>
    <property type="molecule type" value="Genomic_DNA"/>
</dbReference>
<proteinExistence type="predicted"/>
<dbReference type="AlphaFoldDB" id="A0A8G1RG13"/>
<gene>
    <name evidence="1" type="ORF">BO85DRAFT_4001</name>
</gene>
<dbReference type="GeneID" id="37160518"/>
<dbReference type="RefSeq" id="XP_025520542.1">
    <property type="nucleotide sequence ID" value="XM_025657116.1"/>
</dbReference>
<keyword evidence="2" id="KW-1185">Reference proteome</keyword>
<name>A0A8G1RG13_9EURO</name>
<evidence type="ECO:0000313" key="1">
    <source>
        <dbReference type="EMBL" id="RAH62620.1"/>
    </source>
</evidence>
<accession>A0A8G1RG13</accession>
<evidence type="ECO:0000313" key="2">
    <source>
        <dbReference type="Proteomes" id="UP000249526"/>
    </source>
</evidence>
<reference evidence="1 2" key="1">
    <citation type="submission" date="2018-02" db="EMBL/GenBank/DDBJ databases">
        <title>The genomes of Aspergillus section Nigri reveals drivers in fungal speciation.</title>
        <authorList>
            <consortium name="DOE Joint Genome Institute"/>
            <person name="Vesth T.C."/>
            <person name="Nybo J."/>
            <person name="Theobald S."/>
            <person name="Brandl J."/>
            <person name="Frisvad J.C."/>
            <person name="Nielsen K.F."/>
            <person name="Lyhne E.K."/>
            <person name="Kogle M.E."/>
            <person name="Kuo A."/>
            <person name="Riley R."/>
            <person name="Clum A."/>
            <person name="Nolan M."/>
            <person name="Lipzen A."/>
            <person name="Salamov A."/>
            <person name="Henrissat B."/>
            <person name="Wiebenga A."/>
            <person name="De vries R.P."/>
            <person name="Grigoriev I.V."/>
            <person name="Mortensen U.H."/>
            <person name="Andersen M.R."/>
            <person name="Baker S.E."/>
        </authorList>
    </citation>
    <scope>NUCLEOTIDE SEQUENCE [LARGE SCALE GENOMIC DNA]</scope>
    <source>
        <strain evidence="1 2">CBS 112811</strain>
    </source>
</reference>
<dbReference type="Proteomes" id="UP000249526">
    <property type="component" value="Unassembled WGS sequence"/>
</dbReference>
<sequence>MNPKDLLRYLSKPAKSRVGPDNTPKPHLFSSVAQTSLFPLPHLKKQILSSARPDTFAGIGIFQHEGHDDIVTIPFSRGFFLLSLSFRPP</sequence>